<evidence type="ECO:0000256" key="1">
    <source>
        <dbReference type="SAM" id="MobiDB-lite"/>
    </source>
</evidence>
<organism evidence="2 3">
    <name type="scientific">Actinomadura miaoliensis</name>
    <dbReference type="NCBI Taxonomy" id="430685"/>
    <lineage>
        <taxon>Bacteria</taxon>
        <taxon>Bacillati</taxon>
        <taxon>Actinomycetota</taxon>
        <taxon>Actinomycetes</taxon>
        <taxon>Streptosporangiales</taxon>
        <taxon>Thermomonosporaceae</taxon>
        <taxon>Actinomadura</taxon>
    </lineage>
</organism>
<name>A0ABP7VBT4_9ACTN</name>
<comment type="caution">
    <text evidence="2">The sequence shown here is derived from an EMBL/GenBank/DDBJ whole genome shotgun (WGS) entry which is preliminary data.</text>
</comment>
<keyword evidence="3" id="KW-1185">Reference proteome</keyword>
<feature type="region of interest" description="Disordered" evidence="1">
    <location>
        <begin position="460"/>
        <end position="497"/>
    </location>
</feature>
<dbReference type="RefSeq" id="WP_344943240.1">
    <property type="nucleotide sequence ID" value="NZ_BAAAZG010000006.1"/>
</dbReference>
<evidence type="ECO:0000313" key="2">
    <source>
        <dbReference type="EMBL" id="GAA4063811.1"/>
    </source>
</evidence>
<dbReference type="EMBL" id="BAAAZG010000006">
    <property type="protein sequence ID" value="GAA4063811.1"/>
    <property type="molecule type" value="Genomic_DNA"/>
</dbReference>
<proteinExistence type="predicted"/>
<protein>
    <submittedName>
        <fullName evidence="2">Uncharacterized protein</fullName>
    </submittedName>
</protein>
<dbReference type="Proteomes" id="UP001500683">
    <property type="component" value="Unassembled WGS sequence"/>
</dbReference>
<reference evidence="3" key="1">
    <citation type="journal article" date="2019" name="Int. J. Syst. Evol. Microbiol.">
        <title>The Global Catalogue of Microorganisms (GCM) 10K type strain sequencing project: providing services to taxonomists for standard genome sequencing and annotation.</title>
        <authorList>
            <consortium name="The Broad Institute Genomics Platform"/>
            <consortium name="The Broad Institute Genome Sequencing Center for Infectious Disease"/>
            <person name="Wu L."/>
            <person name="Ma J."/>
        </authorList>
    </citation>
    <scope>NUCLEOTIDE SEQUENCE [LARGE SCALE GENOMIC DNA]</scope>
    <source>
        <strain evidence="3">JCM 16702</strain>
    </source>
</reference>
<sequence length="693" mass="72719">MAETQGFVQRFTWLSGPMACTWIGVDDAHAELLTLEPPESGDSGMGDALVDAILGGRQVKVLHADDSSKITGVELPAPDVVAQPLQMDAMEVTQAIQDLSHSVPLIARKRTVVRVYLSYHGTAPVTVSGELTARHSAGGPEEILLSENTVTLNPADAGNVALARSDASRTLNFVLSGADVPPGPLTLRINRVTDALTGASLSVGGERRPILYFHEGAPLRVRVIAFTYQWGTPPSTVAPTDRDMRLLLSWLGRAYPVAEVQSTQGSVAATAVPPFGCGDINAQLAAIRAVDVNAGTDARTHYYGLVSDAGFFMRGCAAGIPTGAPDPGTVASGPTGPNSWGWDLDGSYGDWYGGHEIGHTLGRLHPGFCGESQDDLNNYPFPAGQLSATGDGFAGFDVGDPTNALPLRALPGTQWHDCMTYCDRQWLSVYTYLGIRERLRQEDALPSAARRAGRARIPQVAAAGGGGRPDQRRFPGVVPAAGPRAKEPAGPEPEEATASVVAQVDLTRRRGTISHVNAVPNLEPSPRQEGAEAVVRVVDQDGRSLVDHPVPVKLNSELGSGDARTGIVDAVVTVPAGASAIELLVGDQVVDSFRLGGPPPRIGSVRVLPVQDGVRIAVDLDRPAEAGHTFALQVSRDGGDTWETVGVSLEQPPFHLPQPAAAGPAARGELIFKVIATNGLASSEATSAPTRLS</sequence>
<gene>
    <name evidence="2" type="ORF">GCM10022214_16750</name>
</gene>
<accession>A0ABP7VBT4</accession>
<evidence type="ECO:0000313" key="3">
    <source>
        <dbReference type="Proteomes" id="UP001500683"/>
    </source>
</evidence>